<organism evidence="6 7">
    <name type="scientific">Streptomyces triticagri</name>
    <dbReference type="NCBI Taxonomy" id="2293568"/>
    <lineage>
        <taxon>Bacteria</taxon>
        <taxon>Bacillati</taxon>
        <taxon>Actinomycetota</taxon>
        <taxon>Actinomycetes</taxon>
        <taxon>Kitasatosporales</taxon>
        <taxon>Streptomycetaceae</taxon>
        <taxon>Streptomyces</taxon>
    </lineage>
</organism>
<dbReference type="OrthoDB" id="9795084at2"/>
<dbReference type="PANTHER" id="PTHR41251:SF1">
    <property type="entry name" value="NON-HOMOLOGOUS END JOINING PROTEIN KU"/>
    <property type="match status" value="1"/>
</dbReference>
<evidence type="ECO:0000256" key="3">
    <source>
        <dbReference type="HAMAP-Rule" id="MF_01875"/>
    </source>
</evidence>
<dbReference type="SUPFAM" id="SSF100939">
    <property type="entry name" value="SPOC domain-like"/>
    <property type="match status" value="1"/>
</dbReference>
<sequence length="406" mass="41709">MRSIWNGAISFGLVSIPIKLVNATENHSISFRQVHTADGGRIRYRKVCELEEKEVPSAEIGKGYEDADGSIIPITDEDLASLPIPTAKTIEIVSFVPENAIDPLQMGTAYYLVANGVPAAKPYTLLREALKRSQKVAIAKFALRGRERLGMLRVVDDTIAMHGLLWPDEIRAPEAAAPETQVSVRDAELDLADALMDTLGEVDISTLHDDYREAVEEMLAAKTEGVEPAPAAERGESGGKVIDLMAALESSVRAAQEARGEGAESGDSGDSGDSRGSGEAAEVTSLVGRKKTAAARKSAPAAPKQVGGKKSTASASSGTGASRSKGAGSKASTSKASGSKSSRAAKSGSAAGATSKAGSSKASTSKASTSKAGAGGKSQGAKAAKSTSAAARKTTKKAAPRKRASA</sequence>
<dbReference type="FunFam" id="2.40.290.10:FF:000004">
    <property type="entry name" value="Non-homologous end joining protein Ku"/>
    <property type="match status" value="1"/>
</dbReference>
<dbReference type="CDD" id="cd00789">
    <property type="entry name" value="KU_like"/>
    <property type="match status" value="1"/>
</dbReference>
<comment type="similarity">
    <text evidence="3">Belongs to the prokaryotic Ku family.</text>
</comment>
<dbReference type="Gene3D" id="2.40.290.10">
    <property type="match status" value="1"/>
</dbReference>
<dbReference type="Proteomes" id="UP000263094">
    <property type="component" value="Unassembled WGS sequence"/>
</dbReference>
<dbReference type="NCBIfam" id="TIGR02772">
    <property type="entry name" value="Ku_bact"/>
    <property type="match status" value="1"/>
</dbReference>
<keyword evidence="2 3" id="KW-0233">DNA recombination</keyword>
<dbReference type="AlphaFoldDB" id="A0A372LW79"/>
<feature type="compositionally biased region" description="Low complexity" evidence="4">
    <location>
        <begin position="295"/>
        <end position="372"/>
    </location>
</feature>
<evidence type="ECO:0000259" key="5">
    <source>
        <dbReference type="SMART" id="SM00559"/>
    </source>
</evidence>
<gene>
    <name evidence="3" type="primary">ku</name>
    <name evidence="6" type="ORF">DY218_30335</name>
</gene>
<dbReference type="EMBL" id="QUAK01000227">
    <property type="protein sequence ID" value="RFU82928.1"/>
    <property type="molecule type" value="Genomic_DNA"/>
</dbReference>
<comment type="caution">
    <text evidence="6">The sequence shown here is derived from an EMBL/GenBank/DDBJ whole genome shotgun (WGS) entry which is preliminary data.</text>
</comment>
<dbReference type="GO" id="GO:0003690">
    <property type="term" value="F:double-stranded DNA binding"/>
    <property type="evidence" value="ECO:0007669"/>
    <property type="project" value="UniProtKB-UniRule"/>
</dbReference>
<keyword evidence="7" id="KW-1185">Reference proteome</keyword>
<keyword evidence="3" id="KW-0227">DNA damage</keyword>
<keyword evidence="1 3" id="KW-0238">DNA-binding</keyword>
<accession>A0A372LW79</accession>
<evidence type="ECO:0000313" key="7">
    <source>
        <dbReference type="Proteomes" id="UP000263094"/>
    </source>
</evidence>
<reference evidence="6 7" key="1">
    <citation type="submission" date="2018-08" db="EMBL/GenBank/DDBJ databases">
        <title>Isolation, diversity and antifungal activity of Actinobacteria from wheat.</title>
        <authorList>
            <person name="Han C."/>
        </authorList>
    </citation>
    <scope>NUCLEOTIDE SEQUENCE [LARGE SCALE GENOMIC DNA]</scope>
    <source>
        <strain evidence="6 7">NEAU-YY421</strain>
    </source>
</reference>
<feature type="compositionally biased region" description="Basic residues" evidence="4">
    <location>
        <begin position="393"/>
        <end position="406"/>
    </location>
</feature>
<comment type="subunit">
    <text evidence="3">Homodimer. Interacts with LigD.</text>
</comment>
<dbReference type="GO" id="GO:0006310">
    <property type="term" value="P:DNA recombination"/>
    <property type="evidence" value="ECO:0007669"/>
    <property type="project" value="UniProtKB-KW"/>
</dbReference>
<protein>
    <recommendedName>
        <fullName evidence="3">Non-homologous end joining protein Ku</fullName>
    </recommendedName>
</protein>
<dbReference type="InterPro" id="IPR016194">
    <property type="entry name" value="SPOC-like_C_dom_sf"/>
</dbReference>
<dbReference type="GO" id="GO:0006303">
    <property type="term" value="P:double-strand break repair via nonhomologous end joining"/>
    <property type="evidence" value="ECO:0007669"/>
    <property type="project" value="UniProtKB-UniRule"/>
</dbReference>
<evidence type="ECO:0000256" key="2">
    <source>
        <dbReference type="ARBA" id="ARBA00023172"/>
    </source>
</evidence>
<feature type="domain" description="Ku" evidence="5">
    <location>
        <begin position="52"/>
        <end position="181"/>
    </location>
</feature>
<dbReference type="PANTHER" id="PTHR41251">
    <property type="entry name" value="NON-HOMOLOGOUS END JOINING PROTEIN KU"/>
    <property type="match status" value="1"/>
</dbReference>
<keyword evidence="3" id="KW-0234">DNA repair</keyword>
<evidence type="ECO:0000256" key="1">
    <source>
        <dbReference type="ARBA" id="ARBA00023125"/>
    </source>
</evidence>
<dbReference type="InterPro" id="IPR006164">
    <property type="entry name" value="DNA_bd_Ku70/Ku80"/>
</dbReference>
<proteinExistence type="inferred from homology"/>
<dbReference type="Pfam" id="PF02735">
    <property type="entry name" value="Ku"/>
    <property type="match status" value="1"/>
</dbReference>
<dbReference type="RefSeq" id="WP_128559354.1">
    <property type="nucleotide sequence ID" value="NZ_QUAK01000227.1"/>
</dbReference>
<name>A0A372LW79_9ACTN</name>
<evidence type="ECO:0000313" key="6">
    <source>
        <dbReference type="EMBL" id="RFU82928.1"/>
    </source>
</evidence>
<feature type="compositionally biased region" description="Low complexity" evidence="4">
    <location>
        <begin position="379"/>
        <end position="392"/>
    </location>
</feature>
<dbReference type="InterPro" id="IPR009187">
    <property type="entry name" value="Prok_Ku"/>
</dbReference>
<evidence type="ECO:0000256" key="4">
    <source>
        <dbReference type="SAM" id="MobiDB-lite"/>
    </source>
</evidence>
<comment type="function">
    <text evidence="3">With LigD forms a non-homologous end joining (NHEJ) DNA repair enzyme, which repairs dsDNA breaks with reduced fidelity. Binds linear dsDNA with 5'- and 3'- overhangs but not closed circular dsDNA nor ssDNA. Recruits and stimulates the ligase activity of LigD.</text>
</comment>
<dbReference type="SMART" id="SM00559">
    <property type="entry name" value="Ku78"/>
    <property type="match status" value="1"/>
</dbReference>
<dbReference type="HAMAP" id="MF_01875">
    <property type="entry name" value="Prokaryotic_Ku"/>
    <property type="match status" value="1"/>
</dbReference>
<feature type="region of interest" description="Disordered" evidence="4">
    <location>
        <begin position="252"/>
        <end position="406"/>
    </location>
</feature>